<organism evidence="2 3">
    <name type="scientific">Candidatus Nealsonbacteria bacterium CG23_combo_of_CG06-09_8_20_14_all_36_12</name>
    <dbReference type="NCBI Taxonomy" id="1974718"/>
    <lineage>
        <taxon>Bacteria</taxon>
        <taxon>Candidatus Nealsoniibacteriota</taxon>
    </lineage>
</organism>
<dbReference type="EMBL" id="PCRS01000023">
    <property type="protein sequence ID" value="PIP24936.1"/>
    <property type="molecule type" value="Genomic_DNA"/>
</dbReference>
<sequence>MLRELINQFYLDRQKEREQTRFYITDAGKCGRAIFFKFKKVPREEMEARILMMFHHGDYIQMQIMNTLFSLGLVRASEINTPPQEIISGRADAIITLDNELYVVDFKSMNSMIFKGLAQPKDENVNQIQLYLHFFKIPKGILLYVNKDTLELKEFLINYNPNIAQSLLKDLTNLKTKIDANIIPLRLPDYPDNWQCRYCPFKEICAMVEAGEMKWDAFKIKIEAMSK</sequence>
<evidence type="ECO:0000313" key="2">
    <source>
        <dbReference type="EMBL" id="PIP24936.1"/>
    </source>
</evidence>
<gene>
    <name evidence="2" type="ORF">COX34_01485</name>
</gene>
<name>A0A2G9Z0B4_9BACT</name>
<dbReference type="Proteomes" id="UP000228681">
    <property type="component" value="Unassembled WGS sequence"/>
</dbReference>
<dbReference type="InterPro" id="IPR038726">
    <property type="entry name" value="PDDEXK_AddAB-type"/>
</dbReference>
<evidence type="ECO:0000259" key="1">
    <source>
        <dbReference type="Pfam" id="PF12705"/>
    </source>
</evidence>
<comment type="caution">
    <text evidence="2">The sequence shown here is derived from an EMBL/GenBank/DDBJ whole genome shotgun (WGS) entry which is preliminary data.</text>
</comment>
<dbReference type="Pfam" id="PF12705">
    <property type="entry name" value="PDDEXK_1"/>
    <property type="match status" value="1"/>
</dbReference>
<dbReference type="InterPro" id="IPR011604">
    <property type="entry name" value="PDDEXK-like_dom_sf"/>
</dbReference>
<evidence type="ECO:0000313" key="3">
    <source>
        <dbReference type="Proteomes" id="UP000228681"/>
    </source>
</evidence>
<proteinExistence type="predicted"/>
<accession>A0A2G9Z0B4</accession>
<reference evidence="2 3" key="1">
    <citation type="submission" date="2017-09" db="EMBL/GenBank/DDBJ databases">
        <title>Depth-based differentiation of microbial function through sediment-hosted aquifers and enrichment of novel symbionts in the deep terrestrial subsurface.</title>
        <authorList>
            <person name="Probst A.J."/>
            <person name="Ladd B."/>
            <person name="Jarett J.K."/>
            <person name="Geller-Mcgrath D.E."/>
            <person name="Sieber C.M."/>
            <person name="Emerson J.B."/>
            <person name="Anantharaman K."/>
            <person name="Thomas B.C."/>
            <person name="Malmstrom R."/>
            <person name="Stieglmeier M."/>
            <person name="Klingl A."/>
            <person name="Woyke T."/>
            <person name="Ryan C.M."/>
            <person name="Banfield J.F."/>
        </authorList>
    </citation>
    <scope>NUCLEOTIDE SEQUENCE [LARGE SCALE GENOMIC DNA]</scope>
    <source>
        <strain evidence="2">CG23_combo_of_CG06-09_8_20_14_all_36_12</strain>
    </source>
</reference>
<protein>
    <recommendedName>
        <fullName evidence="1">PD-(D/E)XK endonuclease-like domain-containing protein</fullName>
    </recommendedName>
</protein>
<dbReference type="AlphaFoldDB" id="A0A2G9Z0B4"/>
<feature type="domain" description="PD-(D/E)XK endonuclease-like" evidence="1">
    <location>
        <begin position="87"/>
        <end position="205"/>
    </location>
</feature>
<dbReference type="Gene3D" id="3.90.320.10">
    <property type="match status" value="1"/>
</dbReference>